<accession>A0AAN9USV5</accession>
<dbReference type="Pfam" id="PF17733">
    <property type="entry name" value="KPWE_dom"/>
    <property type="match status" value="1"/>
</dbReference>
<dbReference type="PANTHER" id="PTHR36855:SF1">
    <property type="entry name" value="PEROXISOME MEMBRANE ANCHOR PROTEIN PEX14P N-TERMINAL DOMAIN-CONTAINING PROTEIN"/>
    <property type="match status" value="1"/>
</dbReference>
<comment type="caution">
    <text evidence="3">The sequence shown here is derived from an EMBL/GenBank/DDBJ whole genome shotgun (WGS) entry which is preliminary data.</text>
</comment>
<dbReference type="Pfam" id="PF25871">
    <property type="entry name" value="HTH_76"/>
    <property type="match status" value="1"/>
</dbReference>
<proteinExistence type="predicted"/>
<protein>
    <submittedName>
        <fullName evidence="3">Uncharacterized protein</fullName>
    </submittedName>
</protein>
<dbReference type="InterPro" id="IPR040554">
    <property type="entry name" value="KPWE_PEX14_dom"/>
</dbReference>
<organism evidence="3 4">
    <name type="scientific">Cytospora paraplurivora</name>
    <dbReference type="NCBI Taxonomy" id="2898453"/>
    <lineage>
        <taxon>Eukaryota</taxon>
        <taxon>Fungi</taxon>
        <taxon>Dikarya</taxon>
        <taxon>Ascomycota</taxon>
        <taxon>Pezizomycotina</taxon>
        <taxon>Sordariomycetes</taxon>
        <taxon>Sordariomycetidae</taxon>
        <taxon>Diaporthales</taxon>
        <taxon>Cytosporaceae</taxon>
        <taxon>Cytospora</taxon>
    </lineage>
</organism>
<dbReference type="PANTHER" id="PTHR36855">
    <property type="entry name" value="CHROMOSOME 10, WHOLE GENOME SHOTGUN SEQUENCE"/>
    <property type="match status" value="1"/>
</dbReference>
<evidence type="ECO:0000259" key="1">
    <source>
        <dbReference type="Pfam" id="PF17733"/>
    </source>
</evidence>
<sequence length="294" mass="32535">MAEPSSEDVPAPVQDPDAAYQAFHEYRWDLDKDFLGGLVLALGGYHSLAQTAPQADIVMHSRIFYYARISGITIPYTGYRQWLVGVHQVSQEQPRVWEWDLLEALCDHRDRLTSAQPSSVAQRRDEAAAEKARWMRELLSVSAPGAQPGHLDAGDGVSNGRHVSTPGWMAAAPKGELYVDRRVAANDDDASSPAYPERFAQIIRAVQTGEPVEGIVEIPDIVARNPSLRKGSTVLNSNWTSHFPTRKRQLWAIPDIDDLVGTTLAIVRGLGCGFELTDYEIGVLRVEHMLSHCP</sequence>
<dbReference type="AlphaFoldDB" id="A0AAN9USV5"/>
<feature type="domain" description="Peroxisomal membrane protein PEX14-like KPWE" evidence="1">
    <location>
        <begin position="195"/>
        <end position="226"/>
    </location>
</feature>
<reference evidence="3 4" key="1">
    <citation type="journal article" date="2023" name="PLoS ONE">
        <title>Cytospora paraplurivora sp. nov. isolated from orchards with fruit tree decline syndrome in Ontario, Canada.</title>
        <authorList>
            <person name="Ilyukhin E."/>
            <person name="Nguyen H.D.T."/>
            <person name="Castle A.J."/>
            <person name="Ellouze W."/>
        </authorList>
    </citation>
    <scope>NUCLEOTIDE SEQUENCE [LARGE SCALE GENOMIC DNA]</scope>
    <source>
        <strain evidence="3 4">FDS-564</strain>
    </source>
</reference>
<feature type="domain" description="PEX14-like helix-turn-helix" evidence="2">
    <location>
        <begin position="18"/>
        <end position="83"/>
    </location>
</feature>
<evidence type="ECO:0000313" key="4">
    <source>
        <dbReference type="Proteomes" id="UP001320245"/>
    </source>
</evidence>
<evidence type="ECO:0000313" key="3">
    <source>
        <dbReference type="EMBL" id="KAK7747983.1"/>
    </source>
</evidence>
<name>A0AAN9USV5_9PEZI</name>
<evidence type="ECO:0000259" key="2">
    <source>
        <dbReference type="Pfam" id="PF25871"/>
    </source>
</evidence>
<gene>
    <name evidence="3" type="ORF">SLS53_001235</name>
</gene>
<dbReference type="InterPro" id="IPR058841">
    <property type="entry name" value="HTH_76"/>
</dbReference>
<dbReference type="Proteomes" id="UP001320245">
    <property type="component" value="Unassembled WGS sequence"/>
</dbReference>
<dbReference type="EMBL" id="JAJSPL020000003">
    <property type="protein sequence ID" value="KAK7747983.1"/>
    <property type="molecule type" value="Genomic_DNA"/>
</dbReference>
<keyword evidence="4" id="KW-1185">Reference proteome</keyword>